<evidence type="ECO:0000256" key="1">
    <source>
        <dbReference type="SAM" id="Phobius"/>
    </source>
</evidence>
<proteinExistence type="predicted"/>
<reference evidence="2" key="1">
    <citation type="submission" date="2020-01" db="EMBL/GenBank/DDBJ databases">
        <authorList>
            <person name="Meier V. D."/>
            <person name="Meier V D."/>
        </authorList>
    </citation>
    <scope>NUCLEOTIDE SEQUENCE</scope>
    <source>
        <strain evidence="2">HLG_WM_MAG_08</strain>
    </source>
</reference>
<dbReference type="AlphaFoldDB" id="A0A6S6THD0"/>
<keyword evidence="1" id="KW-0812">Transmembrane</keyword>
<gene>
    <name evidence="2" type="ORF">HELGO_WM47979</name>
</gene>
<evidence type="ECO:0000313" key="2">
    <source>
        <dbReference type="EMBL" id="CAA6817617.1"/>
    </source>
</evidence>
<feature type="transmembrane region" description="Helical" evidence="1">
    <location>
        <begin position="21"/>
        <end position="41"/>
    </location>
</feature>
<keyword evidence="1" id="KW-1133">Transmembrane helix</keyword>
<keyword evidence="1" id="KW-0472">Membrane</keyword>
<dbReference type="EMBL" id="CACVAV010000276">
    <property type="protein sequence ID" value="CAA6817617.1"/>
    <property type="molecule type" value="Genomic_DNA"/>
</dbReference>
<accession>A0A6S6THD0</accession>
<sequence>MQKLKQQQLFDRVFDRLPDHVTLLLIIISGFLLARLTWMMFPSDPSISAAPATEQTDDTGVSVMKAHATSKNLGTEIAGYHLLGVYKPP</sequence>
<organism evidence="2">
    <name type="scientific">uncultured Thiotrichaceae bacterium</name>
    <dbReference type="NCBI Taxonomy" id="298394"/>
    <lineage>
        <taxon>Bacteria</taxon>
        <taxon>Pseudomonadati</taxon>
        <taxon>Pseudomonadota</taxon>
        <taxon>Gammaproteobacteria</taxon>
        <taxon>Thiotrichales</taxon>
        <taxon>Thiotrichaceae</taxon>
        <taxon>environmental samples</taxon>
    </lineage>
</organism>
<feature type="non-terminal residue" evidence="2">
    <location>
        <position position="89"/>
    </location>
</feature>
<protein>
    <submittedName>
        <fullName evidence="2">Uncharacterized protein</fullName>
    </submittedName>
</protein>
<name>A0A6S6THD0_9GAMM</name>